<dbReference type="InterPro" id="IPR038404">
    <property type="entry name" value="TRAP_DctP_sf"/>
</dbReference>
<evidence type="ECO:0000313" key="6">
    <source>
        <dbReference type="Proteomes" id="UP001363010"/>
    </source>
</evidence>
<dbReference type="InterPro" id="IPR018389">
    <property type="entry name" value="DctP_fam"/>
</dbReference>
<dbReference type="NCBIfam" id="TIGR00787">
    <property type="entry name" value="dctP"/>
    <property type="match status" value="1"/>
</dbReference>
<evidence type="ECO:0000313" key="5">
    <source>
        <dbReference type="EMBL" id="MEJ8821197.1"/>
    </source>
</evidence>
<dbReference type="PANTHER" id="PTHR33376:SF4">
    <property type="entry name" value="SIALIC ACID-BINDING PERIPLASMIC PROTEIN SIAP"/>
    <property type="match status" value="1"/>
</dbReference>
<proteinExistence type="inferred from homology"/>
<dbReference type="PANTHER" id="PTHR33376">
    <property type="match status" value="1"/>
</dbReference>
<dbReference type="PIRSF" id="PIRSF006470">
    <property type="entry name" value="DctB"/>
    <property type="match status" value="1"/>
</dbReference>
<evidence type="ECO:0000256" key="3">
    <source>
        <dbReference type="ARBA" id="ARBA00022448"/>
    </source>
</evidence>
<name>A0ABU8VVR7_9BURK</name>
<keyword evidence="3" id="KW-0813">Transport</keyword>
<dbReference type="CDD" id="cd13603">
    <property type="entry name" value="PBP2_TRAP_Siap_TeaA_like"/>
    <property type="match status" value="1"/>
</dbReference>
<dbReference type="Gene3D" id="3.40.190.170">
    <property type="entry name" value="Bacterial extracellular solute-binding protein, family 7"/>
    <property type="match status" value="1"/>
</dbReference>
<dbReference type="Pfam" id="PF03480">
    <property type="entry name" value="DctP"/>
    <property type="match status" value="1"/>
</dbReference>
<sequence>MDKRSFLKFGIAAGTAGFSIGAAAKSNFKFKYAHNAPTDHPLHIHAARACEKIAQRTNNAVQIDVFPNNQLGGDTEMLGQLRAGAIQFQTLSTLILSNVVPSSSISGVGFAFKNYDEVWAAMDGKLGGLIRADIEKAGLVPMEKMYDNGFRQITNNVKPIVTARDLEGLKIRVPVSPMWLSLFKSLGAAPTSINWSDTYVALQTKVVDGQENPLGFINLAKLYEVQQFCSKSNHMWDGMWFLANGKAWASMPEDLRKVCADAFNEEAIAQRKTNENLNNNTEQTLRGKGLKFNDVDVASFKAQLRSSGFYADWKEKFPKEIWAAFESATGATS</sequence>
<keyword evidence="6" id="KW-1185">Reference proteome</keyword>
<comment type="subcellular location">
    <subcellularLocation>
        <location evidence="1">Cell envelope</location>
    </subcellularLocation>
</comment>
<organism evidence="5 6">
    <name type="scientific">Variovorax humicola</name>
    <dbReference type="NCBI Taxonomy" id="1769758"/>
    <lineage>
        <taxon>Bacteria</taxon>
        <taxon>Pseudomonadati</taxon>
        <taxon>Pseudomonadota</taxon>
        <taxon>Betaproteobacteria</taxon>
        <taxon>Burkholderiales</taxon>
        <taxon>Comamonadaceae</taxon>
        <taxon>Variovorax</taxon>
    </lineage>
</organism>
<keyword evidence="4" id="KW-0732">Signal</keyword>
<evidence type="ECO:0000256" key="2">
    <source>
        <dbReference type="ARBA" id="ARBA00009023"/>
    </source>
</evidence>
<comment type="caution">
    <text evidence="5">The sequence shown here is derived from an EMBL/GenBank/DDBJ whole genome shotgun (WGS) entry which is preliminary data.</text>
</comment>
<dbReference type="EMBL" id="JBBKZV010000002">
    <property type="protein sequence ID" value="MEJ8821197.1"/>
    <property type="molecule type" value="Genomic_DNA"/>
</dbReference>
<evidence type="ECO:0000256" key="1">
    <source>
        <dbReference type="ARBA" id="ARBA00004196"/>
    </source>
</evidence>
<dbReference type="NCBIfam" id="NF037995">
    <property type="entry name" value="TRAP_S1"/>
    <property type="match status" value="1"/>
</dbReference>
<comment type="similarity">
    <text evidence="2">Belongs to the bacterial solute-binding protein 7 family.</text>
</comment>
<dbReference type="Proteomes" id="UP001363010">
    <property type="component" value="Unassembled WGS sequence"/>
</dbReference>
<gene>
    <name evidence="5" type="ORF">WKW80_03980</name>
</gene>
<reference evidence="5 6" key="1">
    <citation type="submission" date="2024-03" db="EMBL/GenBank/DDBJ databases">
        <title>Novel species of the genus Variovorax.</title>
        <authorList>
            <person name="Liu Q."/>
            <person name="Xin Y.-H."/>
        </authorList>
    </citation>
    <scope>NUCLEOTIDE SEQUENCE [LARGE SCALE GENOMIC DNA]</scope>
    <source>
        <strain evidence="5 6">KACC 18501</strain>
    </source>
</reference>
<accession>A0ABU8VVR7</accession>
<dbReference type="RefSeq" id="WP_340362256.1">
    <property type="nucleotide sequence ID" value="NZ_JBBKZV010000002.1"/>
</dbReference>
<protein>
    <submittedName>
        <fullName evidence="5">TRAP transporter substrate-binding protein</fullName>
    </submittedName>
</protein>
<evidence type="ECO:0000256" key="4">
    <source>
        <dbReference type="ARBA" id="ARBA00022729"/>
    </source>
</evidence>
<dbReference type="InterPro" id="IPR004682">
    <property type="entry name" value="TRAP_DctP"/>
</dbReference>